<keyword evidence="2 4" id="KW-0853">WD repeat</keyword>
<dbReference type="InterPro" id="IPR039328">
    <property type="entry name" value="WDR89"/>
</dbReference>
<dbReference type="Gene3D" id="2.130.10.10">
    <property type="entry name" value="YVTN repeat-like/Quinoprotein amine dehydrogenase"/>
    <property type="match status" value="2"/>
</dbReference>
<dbReference type="RefSeq" id="XP_034246533.1">
    <property type="nucleotide sequence ID" value="XM_034390642.1"/>
</dbReference>
<evidence type="ECO:0000256" key="3">
    <source>
        <dbReference type="ARBA" id="ARBA00022737"/>
    </source>
</evidence>
<evidence type="ECO:0000256" key="4">
    <source>
        <dbReference type="PROSITE-ProRule" id="PRU00221"/>
    </source>
</evidence>
<dbReference type="InterPro" id="IPR015943">
    <property type="entry name" value="WD40/YVTN_repeat-like_dom_sf"/>
</dbReference>
<evidence type="ECO:0000256" key="2">
    <source>
        <dbReference type="ARBA" id="ARBA00022574"/>
    </source>
</evidence>
<dbReference type="InterPro" id="IPR036322">
    <property type="entry name" value="WD40_repeat_dom_sf"/>
</dbReference>
<proteinExistence type="predicted"/>
<dbReference type="PANTHER" id="PTHR22889:SF0">
    <property type="entry name" value="WD REPEAT-CONTAINING PROTEIN 89"/>
    <property type="match status" value="1"/>
</dbReference>
<evidence type="ECO:0000256" key="5">
    <source>
        <dbReference type="SAM" id="MobiDB-lite"/>
    </source>
</evidence>
<dbReference type="Pfam" id="PF00400">
    <property type="entry name" value="WD40"/>
    <property type="match status" value="3"/>
</dbReference>
<dbReference type="SUPFAM" id="SSF50978">
    <property type="entry name" value="WD40 repeat-like"/>
    <property type="match status" value="1"/>
</dbReference>
<evidence type="ECO:0000313" key="7">
    <source>
        <dbReference type="RefSeq" id="XP_034246533.1"/>
    </source>
</evidence>
<dbReference type="PROSITE" id="PS50082">
    <property type="entry name" value="WD_REPEATS_2"/>
    <property type="match status" value="2"/>
</dbReference>
<accession>A0A6P8Z210</accession>
<feature type="region of interest" description="Disordered" evidence="5">
    <location>
        <begin position="1"/>
        <end position="44"/>
    </location>
</feature>
<reference evidence="7" key="1">
    <citation type="submission" date="2025-08" db="UniProtKB">
        <authorList>
            <consortium name="RefSeq"/>
        </authorList>
    </citation>
    <scope>IDENTIFICATION</scope>
    <source>
        <tissue evidence="7">Total insect</tissue>
    </source>
</reference>
<organism evidence="7">
    <name type="scientific">Thrips palmi</name>
    <name type="common">Melon thrips</name>
    <dbReference type="NCBI Taxonomy" id="161013"/>
    <lineage>
        <taxon>Eukaryota</taxon>
        <taxon>Metazoa</taxon>
        <taxon>Ecdysozoa</taxon>
        <taxon>Arthropoda</taxon>
        <taxon>Hexapoda</taxon>
        <taxon>Insecta</taxon>
        <taxon>Pterygota</taxon>
        <taxon>Neoptera</taxon>
        <taxon>Paraneoptera</taxon>
        <taxon>Thysanoptera</taxon>
        <taxon>Terebrantia</taxon>
        <taxon>Thripoidea</taxon>
        <taxon>Thripidae</taxon>
        <taxon>Thrips</taxon>
    </lineage>
</organism>
<dbReference type="Proteomes" id="UP000515158">
    <property type="component" value="Unplaced"/>
</dbReference>
<dbReference type="InterPro" id="IPR001680">
    <property type="entry name" value="WD40_rpt"/>
</dbReference>
<dbReference type="OrthoDB" id="25131at2759"/>
<dbReference type="InterPro" id="IPR019775">
    <property type="entry name" value="WD40_repeat_CS"/>
</dbReference>
<dbReference type="PROSITE" id="PS00678">
    <property type="entry name" value="WD_REPEATS_1"/>
    <property type="match status" value="1"/>
</dbReference>
<dbReference type="GeneID" id="117648242"/>
<dbReference type="KEGG" id="tpal:117648242"/>
<dbReference type="PROSITE" id="PS50294">
    <property type="entry name" value="WD_REPEATS_REGION"/>
    <property type="match status" value="1"/>
</dbReference>
<feature type="repeat" description="WD" evidence="4">
    <location>
        <begin position="201"/>
        <end position="243"/>
    </location>
</feature>
<keyword evidence="6" id="KW-1185">Reference proteome</keyword>
<feature type="repeat" description="WD" evidence="4">
    <location>
        <begin position="104"/>
        <end position="139"/>
    </location>
</feature>
<keyword evidence="3" id="KW-0677">Repeat</keyword>
<feature type="compositionally biased region" description="Basic and acidic residues" evidence="5">
    <location>
        <begin position="1"/>
        <end position="11"/>
    </location>
</feature>
<sequence length="408" mass="44390">MKESPEKEKIQMDVSVSDSEDDESDSSDSSGSGSGSDSSESSDEDVNVVLKVTYHLTHEKAVSLQKNYICHMCGSSSSGRIATASSNFSSSLYDLESLQSLAVFEEHTSPITNLRFHPNDPNQLISSSTDGTIRFWDTRKSGKSVLTFKDDTAGSGKLKPFLSFDISKSGHFLCAGTEVFDGDAFLVFGDARSCKVLGGYWESHSDDITQVSFHPLIPDNVASGSSDGLINIYDLKKDTEDDALVDSLNTESTVDKLTWYLLNGTHKGIACILDTMDVQLWTQDGAAPISTFSRKHVANSTGWKASKSNIINIHQTSSEDLLFLAGGSVKESDRLALLQVKDKDLLVESELPGNKQRVRCSWFHPESGSLVTAGENGIISHWRPGAEPVTDKAPKVLAKTTSTRLKPY</sequence>
<dbReference type="AlphaFoldDB" id="A0A6P8Z210"/>
<feature type="compositionally biased region" description="Low complexity" evidence="5">
    <location>
        <begin position="27"/>
        <end position="39"/>
    </location>
</feature>
<name>A0A6P8Z210_THRPL</name>
<dbReference type="PANTHER" id="PTHR22889">
    <property type="entry name" value="WD REPEAT-CONTAINING PROTEIN 89"/>
    <property type="match status" value="1"/>
</dbReference>
<dbReference type="FunCoup" id="A0A6P8Z210">
    <property type="interactions" value="1205"/>
</dbReference>
<protein>
    <recommendedName>
        <fullName evidence="1">WD repeat-containing protein 89</fullName>
    </recommendedName>
</protein>
<evidence type="ECO:0000256" key="1">
    <source>
        <dbReference type="ARBA" id="ARBA00021125"/>
    </source>
</evidence>
<gene>
    <name evidence="7" type="primary">LOC117648242</name>
</gene>
<evidence type="ECO:0000313" key="6">
    <source>
        <dbReference type="Proteomes" id="UP000515158"/>
    </source>
</evidence>
<dbReference type="SMART" id="SM00320">
    <property type="entry name" value="WD40"/>
    <property type="match status" value="4"/>
</dbReference>
<dbReference type="InParanoid" id="A0A6P8Z210"/>